<dbReference type="Proteomes" id="UP000309561">
    <property type="component" value="Unassembled WGS sequence"/>
</dbReference>
<sequence>MKRAVNLRLEESVIITLNKLSDELHTTKTDVIEKAIEFFSKENRLKQNGLLKFAGKLKSADADAMLDTISRDKNSKDFELDL</sequence>
<name>A0A4U2Z643_9BACT</name>
<organism evidence="1 2">
    <name type="scientific">Sulfurimonas crateris</name>
    <dbReference type="NCBI Taxonomy" id="2574727"/>
    <lineage>
        <taxon>Bacteria</taxon>
        <taxon>Pseudomonadati</taxon>
        <taxon>Campylobacterota</taxon>
        <taxon>Epsilonproteobacteria</taxon>
        <taxon>Campylobacterales</taxon>
        <taxon>Sulfurimonadaceae</taxon>
        <taxon>Sulfurimonas</taxon>
    </lineage>
</organism>
<reference evidence="1 2" key="1">
    <citation type="submission" date="2019-04" db="EMBL/GenBank/DDBJ databases">
        <title>Sulfurimonas crateris sp. nov. a facultative anaerobic sulfur-oxidizing chemolithautotrophic bacterium isolated from a terrestrial mud vulcano.</title>
        <authorList>
            <person name="Ratnikova N.M."/>
            <person name="Slobodkin A.I."/>
            <person name="Merkel A.Y."/>
            <person name="Novikov A."/>
            <person name="Bonch-Osmolovskaya E.A."/>
            <person name="Slobodkina G.B."/>
        </authorList>
    </citation>
    <scope>NUCLEOTIDE SEQUENCE [LARGE SCALE GENOMIC DNA]</scope>
    <source>
        <strain evidence="1 2">SN118</strain>
    </source>
</reference>
<dbReference type="AlphaFoldDB" id="A0A4U2Z643"/>
<evidence type="ECO:0000313" key="1">
    <source>
        <dbReference type="EMBL" id="TKI68922.1"/>
    </source>
</evidence>
<evidence type="ECO:0008006" key="3">
    <source>
        <dbReference type="Google" id="ProtNLM"/>
    </source>
</evidence>
<proteinExistence type="predicted"/>
<keyword evidence="2" id="KW-1185">Reference proteome</keyword>
<protein>
    <recommendedName>
        <fullName evidence="3">CopG family transcriptional regulator</fullName>
    </recommendedName>
</protein>
<evidence type="ECO:0000313" key="2">
    <source>
        <dbReference type="Proteomes" id="UP000309561"/>
    </source>
</evidence>
<dbReference type="RefSeq" id="WP_137014139.1">
    <property type="nucleotide sequence ID" value="NZ_SZPX01000006.1"/>
</dbReference>
<gene>
    <name evidence="1" type="ORF">FCU45_08130</name>
</gene>
<comment type="caution">
    <text evidence="1">The sequence shown here is derived from an EMBL/GenBank/DDBJ whole genome shotgun (WGS) entry which is preliminary data.</text>
</comment>
<dbReference type="OrthoDB" id="5334715at2"/>
<dbReference type="EMBL" id="SZPX01000006">
    <property type="protein sequence ID" value="TKI68922.1"/>
    <property type="molecule type" value="Genomic_DNA"/>
</dbReference>
<accession>A0A4U2Z643</accession>